<gene>
    <name evidence="1" type="ORF">DKZ35_04790</name>
</gene>
<dbReference type="AlphaFoldDB" id="A0ABD6Y6V1"/>
<dbReference type="InterPro" id="IPR011067">
    <property type="entry name" value="Plasmid_toxin/cell-grow_inhib"/>
</dbReference>
<evidence type="ECO:0000313" key="2">
    <source>
        <dbReference type="Proteomes" id="UP000245735"/>
    </source>
</evidence>
<comment type="caution">
    <text evidence="1">The sequence shown here is derived from an EMBL/GenBank/DDBJ whole genome shotgun (WGS) entry which is preliminary data.</text>
</comment>
<dbReference type="EMBL" id="QGHV01000022">
    <property type="protein sequence ID" value="PWT37535.1"/>
    <property type="molecule type" value="Genomic_DNA"/>
</dbReference>
<dbReference type="Gene3D" id="2.30.30.110">
    <property type="match status" value="1"/>
</dbReference>
<proteinExistence type="predicted"/>
<dbReference type="Proteomes" id="UP000245735">
    <property type="component" value="Unassembled WGS sequence"/>
</dbReference>
<accession>A0ABD6Y6V1</accession>
<dbReference type="RefSeq" id="WP_109883886.1">
    <property type="nucleotide sequence ID" value="NZ_QGHR01000010.1"/>
</dbReference>
<evidence type="ECO:0000313" key="1">
    <source>
        <dbReference type="EMBL" id="PWT37535.1"/>
    </source>
</evidence>
<name>A0ABD6Y6V1_LIMRT</name>
<reference evidence="2" key="1">
    <citation type="journal article" date="2018" name="Front. Microbiol.">
        <title>Comparative Genomics of the Herbivore Gut Symbiont Lactobacillus reuteri Reveals Genetic Diversity and Lifestyle Adaptation.</title>
        <authorList>
            <person name="Zhao J."/>
        </authorList>
    </citation>
    <scope>NUCLEOTIDE SEQUENCE [LARGE SCALE GENOMIC DNA]</scope>
    <source>
        <strain evidence="2">LR9</strain>
    </source>
</reference>
<protein>
    <submittedName>
        <fullName evidence="1">MazF family toxin-antitoxin system</fullName>
    </submittedName>
</protein>
<dbReference type="SUPFAM" id="SSF50118">
    <property type="entry name" value="Cell growth inhibitor/plasmid maintenance toxic component"/>
    <property type="match status" value="1"/>
</dbReference>
<organism evidence="1 2">
    <name type="scientific">Limosilactobacillus reuteri</name>
    <name type="common">Lactobacillus reuteri</name>
    <dbReference type="NCBI Taxonomy" id="1598"/>
    <lineage>
        <taxon>Bacteria</taxon>
        <taxon>Bacillati</taxon>
        <taxon>Bacillota</taxon>
        <taxon>Bacilli</taxon>
        <taxon>Lactobacillales</taxon>
        <taxon>Lactobacillaceae</taxon>
        <taxon>Limosilactobacillus</taxon>
    </lineage>
</organism>
<sequence>MKINEIYTAYVAWQNGGKRRPILIIETEENNFSFLKVTSKYKNKSEKIKKLYYPLQDWRDEGLRKQSYIDTGALLSISRSEVSLNYVGRLTRKDKSGLTRFIENRDW</sequence>